<sequence>MPVTGSVSDTQQNAQVIIDISLNTKARQPIAYTISVQDGDSCGVNQLADELMQTILEQILEQLPEVQQ</sequence>
<organism evidence="1 2">
    <name type="scientific">Vibrio quintilis</name>
    <dbReference type="NCBI Taxonomy" id="1117707"/>
    <lineage>
        <taxon>Bacteria</taxon>
        <taxon>Pseudomonadati</taxon>
        <taxon>Pseudomonadota</taxon>
        <taxon>Gammaproteobacteria</taxon>
        <taxon>Vibrionales</taxon>
        <taxon>Vibrionaceae</taxon>
        <taxon>Vibrio</taxon>
    </lineage>
</organism>
<dbReference type="STRING" id="1117707.VQ7734_04542"/>
<protein>
    <submittedName>
        <fullName evidence="1">Uncharacterized protein</fullName>
    </submittedName>
</protein>
<accession>A0A1M7Z1W9</accession>
<proteinExistence type="predicted"/>
<keyword evidence="2" id="KW-1185">Reference proteome</keyword>
<dbReference type="RefSeq" id="WP_073586212.1">
    <property type="nucleotide sequence ID" value="NZ_AP024897.1"/>
</dbReference>
<gene>
    <name evidence="1" type="ORF">VQ7734_04542</name>
</gene>
<reference evidence="2" key="1">
    <citation type="submission" date="2016-12" db="EMBL/GenBank/DDBJ databases">
        <authorList>
            <person name="Rodrigo-Torres L."/>
            <person name="Arahal R.D."/>
            <person name="Lucena T."/>
        </authorList>
    </citation>
    <scope>NUCLEOTIDE SEQUENCE [LARGE SCALE GENOMIC DNA]</scope>
</reference>
<evidence type="ECO:0000313" key="1">
    <source>
        <dbReference type="EMBL" id="SHO58770.1"/>
    </source>
</evidence>
<dbReference type="EMBL" id="FRFG01000078">
    <property type="protein sequence ID" value="SHO58770.1"/>
    <property type="molecule type" value="Genomic_DNA"/>
</dbReference>
<dbReference type="AlphaFoldDB" id="A0A1M7Z1W9"/>
<dbReference type="Proteomes" id="UP000184600">
    <property type="component" value="Unassembled WGS sequence"/>
</dbReference>
<name>A0A1M7Z1W9_9VIBR</name>
<evidence type="ECO:0000313" key="2">
    <source>
        <dbReference type="Proteomes" id="UP000184600"/>
    </source>
</evidence>